<evidence type="ECO:0000313" key="1">
    <source>
        <dbReference type="EMBL" id="KAF2026867.1"/>
    </source>
</evidence>
<reference evidence="1" key="1">
    <citation type="journal article" date="2020" name="Stud. Mycol.">
        <title>101 Dothideomycetes genomes: a test case for predicting lifestyles and emergence of pathogens.</title>
        <authorList>
            <person name="Haridas S."/>
            <person name="Albert R."/>
            <person name="Binder M."/>
            <person name="Bloem J."/>
            <person name="Labutti K."/>
            <person name="Salamov A."/>
            <person name="Andreopoulos B."/>
            <person name="Baker S."/>
            <person name="Barry K."/>
            <person name="Bills G."/>
            <person name="Bluhm B."/>
            <person name="Cannon C."/>
            <person name="Castanera R."/>
            <person name="Culley D."/>
            <person name="Daum C."/>
            <person name="Ezra D."/>
            <person name="Gonzalez J."/>
            <person name="Henrissat B."/>
            <person name="Kuo A."/>
            <person name="Liang C."/>
            <person name="Lipzen A."/>
            <person name="Lutzoni F."/>
            <person name="Magnuson J."/>
            <person name="Mondo S."/>
            <person name="Nolan M."/>
            <person name="Ohm R."/>
            <person name="Pangilinan J."/>
            <person name="Park H.-J."/>
            <person name="Ramirez L."/>
            <person name="Alfaro M."/>
            <person name="Sun H."/>
            <person name="Tritt A."/>
            <person name="Yoshinaga Y."/>
            <person name="Zwiers L.-H."/>
            <person name="Turgeon B."/>
            <person name="Goodwin S."/>
            <person name="Spatafora J."/>
            <person name="Crous P."/>
            <person name="Grigoriev I."/>
        </authorList>
    </citation>
    <scope>NUCLEOTIDE SEQUENCE</scope>
    <source>
        <strain evidence="1">CBS 110217</strain>
    </source>
</reference>
<name>A0A9P4LJQ8_9PLEO</name>
<gene>
    <name evidence="1" type="ORF">EK21DRAFT_115366</name>
</gene>
<sequence length="780" mass="86682">MADAGPKPMVQWQMDIPALTLLFVKAGAHGLKQIALAGVDVHTIGALLTLGNLVPASVEFRRKLDVCRTEQRRSQSWIYKTIEIGAATNFLADELLKTRAGENALALFTAVMPVLAESAYTDAILHLFASSRIEADTTPGIGQLLRLRHSLLPFTDAMGLKNKIMQYHLLFRKYASSNQEPYNAIPGPVTMSKLIQAFRCIEMHGEVHKLIYRGLQGAAWTATYAWEILRLGVCMIVPSPDGDIQVPISESLDKAQVVLYIADLTSEGIELCKDGAVEELIQRTTISATDIEWTIDCDAINFLSSQHPEVAANEKLCRKLSEFVAAKTLDSVAALSGELTYSVNTKRNKYSVPPTLRSYQDHILPSVQKRSITILILLGFLPPGWEEFEFAEHGFTTGIRRQYESQPDATTSCWSWMESPSGLAWWSDKLDRLVVQELQHWLHDASLSNGSAIRPVHILNTVKNAVLFASLLSFTDWHISLRRISASFFNAAVLRQGGSTLNINQINNMQMIQQFCTAHPLPEPLFWSLGQELNGVVLLRHVLLSQNLLDIDGIVIRFAPGRIVFGGETCSEIAASPHGLANDAGRLPAQQQKYHPASLSESIKLSTESHIAGSIVYVNLSAYHTPENQNRPSLPQVIRIRSELVAEVLSNMLVTLPCTHDYYAPLSCAERKLWCWNEGLLFSSNEVTLISKEDGQPKVDLRKDSLELMGSAPRDGTTVYYQTVHGNGLYQWLACHFASEHHLLCVMQHKACVTCTMAAVKTFIEQHPHIQELDVCIVTE</sequence>
<dbReference type="EMBL" id="ML978235">
    <property type="protein sequence ID" value="KAF2026867.1"/>
    <property type="molecule type" value="Genomic_DNA"/>
</dbReference>
<dbReference type="Proteomes" id="UP000799777">
    <property type="component" value="Unassembled WGS sequence"/>
</dbReference>
<proteinExistence type="predicted"/>
<protein>
    <submittedName>
        <fullName evidence="1">Uncharacterized protein</fullName>
    </submittedName>
</protein>
<organism evidence="1 2">
    <name type="scientific">Setomelanomma holmii</name>
    <dbReference type="NCBI Taxonomy" id="210430"/>
    <lineage>
        <taxon>Eukaryota</taxon>
        <taxon>Fungi</taxon>
        <taxon>Dikarya</taxon>
        <taxon>Ascomycota</taxon>
        <taxon>Pezizomycotina</taxon>
        <taxon>Dothideomycetes</taxon>
        <taxon>Pleosporomycetidae</taxon>
        <taxon>Pleosporales</taxon>
        <taxon>Pleosporineae</taxon>
        <taxon>Phaeosphaeriaceae</taxon>
        <taxon>Setomelanomma</taxon>
    </lineage>
</organism>
<dbReference type="OrthoDB" id="3940987at2759"/>
<keyword evidence="2" id="KW-1185">Reference proteome</keyword>
<evidence type="ECO:0000313" key="2">
    <source>
        <dbReference type="Proteomes" id="UP000799777"/>
    </source>
</evidence>
<comment type="caution">
    <text evidence="1">The sequence shown here is derived from an EMBL/GenBank/DDBJ whole genome shotgun (WGS) entry which is preliminary data.</text>
</comment>
<accession>A0A9P4LJQ8</accession>
<dbReference type="AlphaFoldDB" id="A0A9P4LJQ8"/>